<dbReference type="EMBL" id="VULO01000004">
    <property type="protein sequence ID" value="MSS84008.1"/>
    <property type="molecule type" value="Genomic_DNA"/>
</dbReference>
<dbReference type="AlphaFoldDB" id="A0A6N7W784"/>
<dbReference type="SFLD" id="SFLDG01129">
    <property type="entry name" value="C1.5:_HAD__Beta-PGM__Phosphata"/>
    <property type="match status" value="1"/>
</dbReference>
<dbReference type="PANTHER" id="PTHR18901:SF38">
    <property type="entry name" value="PSEUDOURIDINE-5'-PHOSPHATASE"/>
    <property type="match status" value="1"/>
</dbReference>
<dbReference type="Gene3D" id="1.10.150.240">
    <property type="entry name" value="Putative phosphatase, domain 2"/>
    <property type="match status" value="1"/>
</dbReference>
<keyword evidence="2" id="KW-1185">Reference proteome</keyword>
<dbReference type="InterPro" id="IPR041492">
    <property type="entry name" value="HAD_2"/>
</dbReference>
<dbReference type="Proteomes" id="UP000470875">
    <property type="component" value="Unassembled WGS sequence"/>
</dbReference>
<dbReference type="SUPFAM" id="SSF56784">
    <property type="entry name" value="HAD-like"/>
    <property type="match status" value="1"/>
</dbReference>
<dbReference type="InterPro" id="IPR006439">
    <property type="entry name" value="HAD-SF_hydro_IA"/>
</dbReference>
<dbReference type="InterPro" id="IPR023214">
    <property type="entry name" value="HAD_sf"/>
</dbReference>
<reference evidence="1 2" key="1">
    <citation type="submission" date="2019-08" db="EMBL/GenBank/DDBJ databases">
        <title>In-depth cultivation of the pig gut microbiome towards novel bacterial diversity and tailored functional studies.</title>
        <authorList>
            <person name="Wylensek D."/>
            <person name="Hitch T.C.A."/>
            <person name="Clavel T."/>
        </authorList>
    </citation>
    <scope>NUCLEOTIDE SEQUENCE [LARGE SCALE GENOMIC DNA]</scope>
    <source>
        <strain evidence="1 2">WB03_NA08</strain>
    </source>
</reference>
<dbReference type="CDD" id="cd07505">
    <property type="entry name" value="HAD_BPGM-like"/>
    <property type="match status" value="1"/>
</dbReference>
<gene>
    <name evidence="1" type="ORF">FYJ24_04350</name>
</gene>
<evidence type="ECO:0000313" key="2">
    <source>
        <dbReference type="Proteomes" id="UP000470875"/>
    </source>
</evidence>
<evidence type="ECO:0000313" key="1">
    <source>
        <dbReference type="EMBL" id="MSS84008.1"/>
    </source>
</evidence>
<dbReference type="Gene3D" id="3.40.50.1000">
    <property type="entry name" value="HAD superfamily/HAD-like"/>
    <property type="match status" value="1"/>
</dbReference>
<dbReference type="NCBIfam" id="TIGR01509">
    <property type="entry name" value="HAD-SF-IA-v3"/>
    <property type="match status" value="1"/>
</dbReference>
<dbReference type="InterPro" id="IPR036412">
    <property type="entry name" value="HAD-like_sf"/>
</dbReference>
<dbReference type="PANTHER" id="PTHR18901">
    <property type="entry name" value="2-DEOXYGLUCOSE-6-PHOSPHATE PHOSPHATASE 2"/>
    <property type="match status" value="1"/>
</dbReference>
<dbReference type="SFLD" id="SFLDS00003">
    <property type="entry name" value="Haloacid_Dehalogenase"/>
    <property type="match status" value="1"/>
</dbReference>
<dbReference type="InterPro" id="IPR023198">
    <property type="entry name" value="PGP-like_dom2"/>
</dbReference>
<name>A0A6N7W784_9ACTO</name>
<accession>A0A6N7W784</accession>
<sequence>MPVLWYCPGNGRCFWVNLPAAVFFDLDGTLADTETAWRKAEEELCAQAGVAPSNDLLEHLVGVDMDSAARLLIDYTGLKWSVERINAYLLDRVNASLEQGVVWQPGMRELLTFLNTSQVKCGLVTSSPLSMARVVIDHLPKGSFDVIVTGDDVDSPKPHPEPYVRAAGLVGAQARDCIALEDSPTGVKSAMSAGCITVAIPHMVQVPAVKGLSRIPSARYLTAPVMEALMSGSTINNI</sequence>
<comment type="caution">
    <text evidence="1">The sequence shown here is derived from an EMBL/GenBank/DDBJ whole genome shotgun (WGS) entry which is preliminary data.</text>
</comment>
<protein>
    <submittedName>
        <fullName evidence="1">HAD family phosphatase</fullName>
    </submittedName>
</protein>
<organism evidence="1 2">
    <name type="scientific">Scrofimicrobium canadense</name>
    <dbReference type="NCBI Taxonomy" id="2652290"/>
    <lineage>
        <taxon>Bacteria</taxon>
        <taxon>Bacillati</taxon>
        <taxon>Actinomycetota</taxon>
        <taxon>Actinomycetes</taxon>
        <taxon>Actinomycetales</taxon>
        <taxon>Actinomycetaceae</taxon>
        <taxon>Scrofimicrobium</taxon>
    </lineage>
</organism>
<proteinExistence type="predicted"/>
<dbReference type="Pfam" id="PF13419">
    <property type="entry name" value="HAD_2"/>
    <property type="match status" value="1"/>
</dbReference>